<evidence type="ECO:0000313" key="1">
    <source>
        <dbReference type="EMBL" id="CAG2187598.1"/>
    </source>
</evidence>
<dbReference type="AlphaFoldDB" id="A0A8S3PXX4"/>
<reference evidence="1" key="1">
    <citation type="submission" date="2021-03" db="EMBL/GenBank/DDBJ databases">
        <authorList>
            <person name="Bekaert M."/>
        </authorList>
    </citation>
    <scope>NUCLEOTIDE SEQUENCE</scope>
</reference>
<comment type="caution">
    <text evidence="1">The sequence shown here is derived from an EMBL/GenBank/DDBJ whole genome shotgun (WGS) entry which is preliminary data.</text>
</comment>
<accession>A0A8S3PXX4</accession>
<dbReference type="Proteomes" id="UP000683360">
    <property type="component" value="Unassembled WGS sequence"/>
</dbReference>
<name>A0A8S3PXX4_MYTED</name>
<evidence type="ECO:0000313" key="2">
    <source>
        <dbReference type="Proteomes" id="UP000683360"/>
    </source>
</evidence>
<gene>
    <name evidence="1" type="ORF">MEDL_3062</name>
</gene>
<dbReference type="SUPFAM" id="SSF56436">
    <property type="entry name" value="C-type lectin-like"/>
    <property type="match status" value="1"/>
</dbReference>
<dbReference type="InterPro" id="IPR016187">
    <property type="entry name" value="CTDL_fold"/>
</dbReference>
<protein>
    <submittedName>
        <fullName evidence="1">Uncharacterized protein</fullName>
    </submittedName>
</protein>
<keyword evidence="2" id="KW-1185">Reference proteome</keyword>
<organism evidence="1 2">
    <name type="scientific">Mytilus edulis</name>
    <name type="common">Blue mussel</name>
    <dbReference type="NCBI Taxonomy" id="6550"/>
    <lineage>
        <taxon>Eukaryota</taxon>
        <taxon>Metazoa</taxon>
        <taxon>Spiralia</taxon>
        <taxon>Lophotrochozoa</taxon>
        <taxon>Mollusca</taxon>
        <taxon>Bivalvia</taxon>
        <taxon>Autobranchia</taxon>
        <taxon>Pteriomorphia</taxon>
        <taxon>Mytilida</taxon>
        <taxon>Mytiloidea</taxon>
        <taxon>Mytilidae</taxon>
        <taxon>Mytilinae</taxon>
        <taxon>Mytilus</taxon>
    </lineage>
</organism>
<dbReference type="EMBL" id="CAJPWZ010000174">
    <property type="protein sequence ID" value="CAG2187598.1"/>
    <property type="molecule type" value="Genomic_DNA"/>
</dbReference>
<sequence>MLRFQVIYYKVIVLASDQFIWTGGRETNLGTFVFDIDNSGFSIYDKPFGIVASDLTTGSCLRIRWLSWNMWQWDENLCSLAALFVCEFPRVEVKKFLDLRIDCVITNLDNIEQGTVKYQSDINEAISAITEDGNQMKQWIDQKVQALITSLEEKGKANLKALQSKAPDFQNDLEKLQKCQTAFIESQKLANVTERLTQLKHIKSELRIAVQKQLPVMSTVKYYKKDVSEQEISILFGELSFRSQSDKQLFRYQCDHCCILHFLYRRKIKAGKQTLDLLNRRICLASTWTILISEVVFSQRRKVTENLFNKANVQNNSVNYLF</sequence>
<proteinExistence type="predicted"/>